<dbReference type="EMBL" id="CP029426">
    <property type="protein sequence ID" value="AWL99564.1"/>
    <property type="molecule type" value="Genomic_DNA"/>
</dbReference>
<feature type="compositionally biased region" description="Polar residues" evidence="1">
    <location>
        <begin position="158"/>
        <end position="167"/>
    </location>
</feature>
<reference evidence="3 4" key="2">
    <citation type="journal article" date="2019" name="Int. J. Syst. Evol. Microbiol.">
        <title>Description and complete genome sequence of Bradyrhizobium amphicarpaeae sp. nov., harbouring photosystem and nitrogen-fixation genes.</title>
        <authorList>
            <person name="Bromfield E.S.P."/>
            <person name="Cloutier S."/>
            <person name="Nguyen H.D.T."/>
        </authorList>
    </citation>
    <scope>NUCLEOTIDE SEQUENCE [LARGE SCALE GENOMIC DNA]</scope>
    <source>
        <strain evidence="3 4">39S1MB</strain>
    </source>
</reference>
<feature type="signal peptide" evidence="2">
    <location>
        <begin position="1"/>
        <end position="29"/>
    </location>
</feature>
<evidence type="ECO:0000256" key="1">
    <source>
        <dbReference type="SAM" id="MobiDB-lite"/>
    </source>
</evidence>
<evidence type="ECO:0000313" key="4">
    <source>
        <dbReference type="Proteomes" id="UP000215884"/>
    </source>
</evidence>
<dbReference type="AlphaFoldDB" id="A0A2U8PPZ9"/>
<feature type="region of interest" description="Disordered" evidence="1">
    <location>
        <begin position="143"/>
        <end position="167"/>
    </location>
</feature>
<name>A0A2U8PPZ9_9BRAD</name>
<keyword evidence="2" id="KW-0732">Signal</keyword>
<protein>
    <submittedName>
        <fullName evidence="3">Uncharacterized protein</fullName>
    </submittedName>
</protein>
<organism evidence="3 4">
    <name type="scientific">Bradyrhizobium amphicarpaeae</name>
    <dbReference type="NCBI Taxonomy" id="1404768"/>
    <lineage>
        <taxon>Bacteria</taxon>
        <taxon>Pseudomonadati</taxon>
        <taxon>Pseudomonadota</taxon>
        <taxon>Alphaproteobacteria</taxon>
        <taxon>Hyphomicrobiales</taxon>
        <taxon>Nitrobacteraceae</taxon>
        <taxon>Bradyrhizobium</taxon>
    </lineage>
</organism>
<accession>A0A2U8PPZ9</accession>
<dbReference type="OrthoDB" id="8253409at2"/>
<keyword evidence="4" id="KW-1185">Reference proteome</keyword>
<feature type="chain" id="PRO_5015858570" evidence="2">
    <location>
        <begin position="30"/>
        <end position="167"/>
    </location>
</feature>
<proteinExistence type="predicted"/>
<sequence>MQSQFRYFREAALLSAALAAIALPDMVRAQSGSAGGSIGNDEKSLSGSRGSPPAAEPARPARRGKPANDEPSRAPQRSGGSGNFDGAWVLTSVGATCAGSTDTVIITSGKMVGQYGTGQVSPNGATYGTGAAGSLTWTMSGRFSGRSGSGTFRRSDGCTGSWTGSKQ</sequence>
<evidence type="ECO:0000256" key="2">
    <source>
        <dbReference type="SAM" id="SignalP"/>
    </source>
</evidence>
<feature type="compositionally biased region" description="Low complexity" evidence="1">
    <location>
        <begin position="46"/>
        <end position="58"/>
    </location>
</feature>
<feature type="compositionally biased region" description="Low complexity" evidence="1">
    <location>
        <begin position="143"/>
        <end position="152"/>
    </location>
</feature>
<dbReference type="KEGG" id="brq:CIT40_05670"/>
<dbReference type="RefSeq" id="WP_094895237.1">
    <property type="nucleotide sequence ID" value="NZ_CP029426.2"/>
</dbReference>
<gene>
    <name evidence="3" type="ORF">CIT40_05670</name>
</gene>
<dbReference type="Proteomes" id="UP000215884">
    <property type="component" value="Chromosome"/>
</dbReference>
<evidence type="ECO:0000313" key="3">
    <source>
        <dbReference type="EMBL" id="AWL99564.1"/>
    </source>
</evidence>
<feature type="region of interest" description="Disordered" evidence="1">
    <location>
        <begin position="30"/>
        <end position="85"/>
    </location>
</feature>
<reference evidence="3 4" key="1">
    <citation type="journal article" date="2017" name="Syst. Appl. Microbiol.">
        <title>Soybeans inoculated with root zone soils of Canadian native legumes harbour diverse and novel Bradyrhizobium spp. that possess agricultural potential.</title>
        <authorList>
            <person name="Bromfield E.S.P."/>
            <person name="Cloutier S."/>
            <person name="Tambong J.T."/>
            <person name="Tran Thi T.V."/>
        </authorList>
    </citation>
    <scope>NUCLEOTIDE SEQUENCE [LARGE SCALE GENOMIC DNA]</scope>
    <source>
        <strain evidence="3 4">39S1MB</strain>
    </source>
</reference>